<feature type="domain" description="Rnh202 triple barrel" evidence="8">
    <location>
        <begin position="43"/>
        <end position="152"/>
    </location>
</feature>
<dbReference type="Pfam" id="PF09468">
    <property type="entry name" value="RNase_H2-Ydr279"/>
    <property type="match status" value="1"/>
</dbReference>
<evidence type="ECO:0000256" key="3">
    <source>
        <dbReference type="ARBA" id="ARBA00023242"/>
    </source>
</evidence>
<proteinExistence type="predicted"/>
<comment type="function">
    <text evidence="4">Non catalytic subunit of RNase H2, an endonuclease that specifically degrades the RNA of RNA:DNA hybrids. Participates in DNA replication, possibly by mediating the removal of lagging-strand Okazaki fragment RNA primers during DNA replication. Mediates the excision of single ribonucleotides from DNA:RNA duplexes.</text>
</comment>
<dbReference type="InterPro" id="IPR041195">
    <property type="entry name" value="Rnh202_N"/>
</dbReference>
<dbReference type="InterPro" id="IPR019024">
    <property type="entry name" value="RNase_H2_suB_wHTH"/>
</dbReference>
<organism evidence="9 10">
    <name type="scientific">Aspergillus uvarum CBS 121591</name>
    <dbReference type="NCBI Taxonomy" id="1448315"/>
    <lineage>
        <taxon>Eukaryota</taxon>
        <taxon>Fungi</taxon>
        <taxon>Dikarya</taxon>
        <taxon>Ascomycota</taxon>
        <taxon>Pezizomycotina</taxon>
        <taxon>Eurotiomycetes</taxon>
        <taxon>Eurotiomycetidae</taxon>
        <taxon>Eurotiales</taxon>
        <taxon>Aspergillaceae</taxon>
        <taxon>Aspergillus</taxon>
        <taxon>Aspergillus subgen. Circumdati</taxon>
    </lineage>
</organism>
<evidence type="ECO:0000256" key="4">
    <source>
        <dbReference type="ARBA" id="ARBA00024778"/>
    </source>
</evidence>
<dbReference type="GO" id="GO:0032299">
    <property type="term" value="C:ribonuclease H2 complex"/>
    <property type="evidence" value="ECO:0007669"/>
    <property type="project" value="InterPro"/>
</dbReference>
<dbReference type="STRING" id="1448315.A0A319D9F6"/>
<dbReference type="OrthoDB" id="29098at2759"/>
<dbReference type="VEuPathDB" id="FungiDB:BO82DRAFT_359028"/>
<dbReference type="Proteomes" id="UP000248340">
    <property type="component" value="Unassembled WGS sequence"/>
</dbReference>
<dbReference type="Gene3D" id="1.10.20.120">
    <property type="match status" value="1"/>
</dbReference>
<sequence>MPRTRSSAPSEPPPQLASASPPSEFEQQPKQPLIPTKPSKTFILPSTASPKARFLTLPNPQTSEPTRYFFCPQQGLYEFTTITSTAPAARSILFARNNSTTLHPPNTSTSSSSSPDDNTTDTLPFHPQEPAPRAPPSLISQDASIHLATPLDFIFFLIPLLTTAKATLYQPLDDIIDSIQDELAPHLRHVLYTEPFRATITARAAAICDAVEAGDEKLFRFSEKKLLIELMTKAERVLAVHGGKLPPSLEERFVRSELAMPLTMGVKSHAASAVTVEVVVPNGGTNGENKENEVEGGKREEAPVAAEDPTTTTTTTTTAVSEEEELLPEGPSTPDGVAELLRLSTALTFLKESYLSKEMGARIDEMLAAPDAPRDFRPMREHLELVAKLRKEALAARSLGDFSRKRSAEDEEAAESRAEKKRRQEEEEKKKKAGESRGVRDLKKVNTTGMKKMSDFFGKAAAKNRA</sequence>
<dbReference type="GO" id="GO:0006401">
    <property type="term" value="P:RNA catabolic process"/>
    <property type="evidence" value="ECO:0007669"/>
    <property type="project" value="TreeGrafter"/>
</dbReference>
<dbReference type="PANTHER" id="PTHR13383:SF11">
    <property type="entry name" value="RIBONUCLEASE H2 SUBUNIT B"/>
    <property type="match status" value="1"/>
</dbReference>
<evidence type="ECO:0000259" key="8">
    <source>
        <dbReference type="Pfam" id="PF17745"/>
    </source>
</evidence>
<evidence type="ECO:0000256" key="2">
    <source>
        <dbReference type="ARBA" id="ARBA00019062"/>
    </source>
</evidence>
<evidence type="ECO:0000313" key="9">
    <source>
        <dbReference type="EMBL" id="PYH76602.1"/>
    </source>
</evidence>
<dbReference type="Pfam" id="PF17745">
    <property type="entry name" value="Ydr279_N"/>
    <property type="match status" value="1"/>
</dbReference>
<protein>
    <recommendedName>
        <fullName evidence="2">Ribonuclease H2 subunit B</fullName>
    </recommendedName>
    <alternativeName>
        <fullName evidence="5">Ribonuclease HI subunit B</fullName>
    </alternativeName>
</protein>
<evidence type="ECO:0000259" key="7">
    <source>
        <dbReference type="Pfam" id="PF09468"/>
    </source>
</evidence>
<evidence type="ECO:0000256" key="1">
    <source>
        <dbReference type="ARBA" id="ARBA00004123"/>
    </source>
</evidence>
<comment type="subcellular location">
    <subcellularLocation>
        <location evidence="1">Nucleus</location>
    </subcellularLocation>
</comment>
<feature type="compositionally biased region" description="Low complexity" evidence="6">
    <location>
        <begin position="303"/>
        <end position="320"/>
    </location>
</feature>
<feature type="region of interest" description="Disordered" evidence="6">
    <location>
        <begin position="402"/>
        <end position="466"/>
    </location>
</feature>
<feature type="region of interest" description="Disordered" evidence="6">
    <location>
        <begin position="98"/>
        <end position="138"/>
    </location>
</feature>
<evidence type="ECO:0000313" key="10">
    <source>
        <dbReference type="Proteomes" id="UP000248340"/>
    </source>
</evidence>
<dbReference type="CDD" id="cd09270">
    <property type="entry name" value="RNase_H2-B"/>
    <property type="match status" value="1"/>
</dbReference>
<gene>
    <name evidence="9" type="ORF">BO82DRAFT_359028</name>
</gene>
<dbReference type="AlphaFoldDB" id="A0A319D9F6"/>
<dbReference type="RefSeq" id="XP_025486802.1">
    <property type="nucleotide sequence ID" value="XM_025636460.1"/>
</dbReference>
<dbReference type="GeneID" id="37139201"/>
<dbReference type="GO" id="GO:0005654">
    <property type="term" value="C:nucleoplasm"/>
    <property type="evidence" value="ECO:0007669"/>
    <property type="project" value="TreeGrafter"/>
</dbReference>
<accession>A0A319D9F6</accession>
<feature type="region of interest" description="Disordered" evidence="6">
    <location>
        <begin position="281"/>
        <end position="334"/>
    </location>
</feature>
<evidence type="ECO:0000256" key="5">
    <source>
        <dbReference type="ARBA" id="ARBA00033464"/>
    </source>
</evidence>
<evidence type="ECO:0000256" key="6">
    <source>
        <dbReference type="SAM" id="MobiDB-lite"/>
    </source>
</evidence>
<keyword evidence="10" id="KW-1185">Reference proteome</keyword>
<dbReference type="InterPro" id="IPR040456">
    <property type="entry name" value="RNase_H2_suB"/>
</dbReference>
<feature type="compositionally biased region" description="Basic and acidic residues" evidence="6">
    <location>
        <begin position="402"/>
        <end position="444"/>
    </location>
</feature>
<dbReference type="EMBL" id="KZ821755">
    <property type="protein sequence ID" value="PYH76602.1"/>
    <property type="molecule type" value="Genomic_DNA"/>
</dbReference>
<name>A0A319D9F6_9EURO</name>
<keyword evidence="3" id="KW-0539">Nucleus</keyword>
<feature type="region of interest" description="Disordered" evidence="6">
    <location>
        <begin position="1"/>
        <end position="47"/>
    </location>
</feature>
<feature type="compositionally biased region" description="Low complexity" evidence="6">
    <location>
        <begin position="98"/>
        <end position="124"/>
    </location>
</feature>
<dbReference type="PANTHER" id="PTHR13383">
    <property type="entry name" value="RIBONUCLEASE H2 SUBUNIT B"/>
    <property type="match status" value="1"/>
</dbReference>
<feature type="compositionally biased region" description="Basic and acidic residues" evidence="6">
    <location>
        <begin position="288"/>
        <end position="302"/>
    </location>
</feature>
<feature type="domain" description="Ribonuclease H2 subunit B wHTH" evidence="7">
    <location>
        <begin position="155"/>
        <end position="363"/>
    </location>
</feature>
<reference evidence="9 10" key="1">
    <citation type="submission" date="2016-12" db="EMBL/GenBank/DDBJ databases">
        <title>The genomes of Aspergillus section Nigri reveals drivers in fungal speciation.</title>
        <authorList>
            <consortium name="DOE Joint Genome Institute"/>
            <person name="Vesth T.C."/>
            <person name="Nybo J."/>
            <person name="Theobald S."/>
            <person name="Brandl J."/>
            <person name="Frisvad J.C."/>
            <person name="Nielsen K.F."/>
            <person name="Lyhne E.K."/>
            <person name="Kogle M.E."/>
            <person name="Kuo A."/>
            <person name="Riley R."/>
            <person name="Clum A."/>
            <person name="Nolan M."/>
            <person name="Lipzen A."/>
            <person name="Salamov A."/>
            <person name="Henrissat B."/>
            <person name="Wiebenga A."/>
            <person name="De Vries R.P."/>
            <person name="Grigoriev I.V."/>
            <person name="Mortensen U.H."/>
            <person name="Andersen M.R."/>
            <person name="Baker S.E."/>
        </authorList>
    </citation>
    <scope>NUCLEOTIDE SEQUENCE [LARGE SCALE GENOMIC DNA]</scope>
    <source>
        <strain evidence="9 10">CBS 121591</strain>
    </source>
</reference>